<reference evidence="3" key="1">
    <citation type="journal article" date="2014" name="Environ. Microbiol.">
        <title>Comparative genomics of the marine bacterial genus Glaciecola reveals the high degree of genomic diversity and genomic characteristic for cold adaptation.</title>
        <authorList>
            <person name="Qin Q.L."/>
            <person name="Xie B.B."/>
            <person name="Yu Y."/>
            <person name="Shu Y.L."/>
            <person name="Rong J.C."/>
            <person name="Zhang Y.J."/>
            <person name="Zhao D.L."/>
            <person name="Chen X.L."/>
            <person name="Zhang X.Y."/>
            <person name="Chen B."/>
            <person name="Zhou B.C."/>
            <person name="Zhang Y.Z."/>
        </authorList>
    </citation>
    <scope>NUCLEOTIDE SEQUENCE [LARGE SCALE GENOMIC DNA]</scope>
    <source>
        <strain evidence="3">LMG 21857</strain>
    </source>
</reference>
<protein>
    <submittedName>
        <fullName evidence="2">Uncharacterized protein</fullName>
    </submittedName>
</protein>
<dbReference type="STRING" id="1129793.GPLA_0915"/>
<organism evidence="2 3">
    <name type="scientific">Paraglaciecola polaris LMG 21857</name>
    <dbReference type="NCBI Taxonomy" id="1129793"/>
    <lineage>
        <taxon>Bacteria</taxon>
        <taxon>Pseudomonadati</taxon>
        <taxon>Pseudomonadota</taxon>
        <taxon>Gammaproteobacteria</taxon>
        <taxon>Alteromonadales</taxon>
        <taxon>Alteromonadaceae</taxon>
        <taxon>Paraglaciecola</taxon>
    </lineage>
</organism>
<accession>K6Z6P0</accession>
<comment type="caution">
    <text evidence="2">The sequence shown here is derived from an EMBL/GenBank/DDBJ whole genome shotgun (WGS) entry which is preliminary data.</text>
</comment>
<evidence type="ECO:0000313" key="2">
    <source>
        <dbReference type="EMBL" id="GAC31831.1"/>
    </source>
</evidence>
<feature type="region of interest" description="Disordered" evidence="1">
    <location>
        <begin position="133"/>
        <end position="155"/>
    </location>
</feature>
<evidence type="ECO:0000256" key="1">
    <source>
        <dbReference type="SAM" id="MobiDB-lite"/>
    </source>
</evidence>
<dbReference type="Proteomes" id="UP000006322">
    <property type="component" value="Unassembled WGS sequence"/>
</dbReference>
<dbReference type="OrthoDB" id="6384638at2"/>
<dbReference type="AlphaFoldDB" id="K6Z6P0"/>
<proteinExistence type="predicted"/>
<feature type="compositionally biased region" description="Basic and acidic residues" evidence="1">
    <location>
        <begin position="146"/>
        <end position="155"/>
    </location>
</feature>
<evidence type="ECO:0000313" key="3">
    <source>
        <dbReference type="Proteomes" id="UP000006322"/>
    </source>
</evidence>
<gene>
    <name evidence="2" type="ORF">GPLA_0915</name>
</gene>
<name>K6Z6P0_9ALTE</name>
<sequence length="155" mass="17650">MQFEASVPDYLSGDFSMYLENMTSYADPENPDLLSNYLTKLFEQLKQMPLLFNGMVDQLAMAISTKVRIDSENLAKIVFTKELSWGDVKPFVGVHADARACITEIMTHAEQDLKKAILLIHFYNGYDTTPLKAEADESEQDQNDDYATHYDGDNY</sequence>
<keyword evidence="3" id="KW-1185">Reference proteome</keyword>
<dbReference type="EMBL" id="BAER01000023">
    <property type="protein sequence ID" value="GAC31831.1"/>
    <property type="molecule type" value="Genomic_DNA"/>
</dbReference>
<dbReference type="RefSeq" id="WP_007103635.1">
    <property type="nucleotide sequence ID" value="NZ_BAER01000023.1"/>
</dbReference>